<dbReference type="OrthoDB" id="5105160at2759"/>
<comment type="caution">
    <text evidence="2">The sequence shown here is derived from an EMBL/GenBank/DDBJ whole genome shotgun (WGS) entry which is preliminary data.</text>
</comment>
<evidence type="ECO:0000256" key="1">
    <source>
        <dbReference type="SAM" id="MobiDB-lite"/>
    </source>
</evidence>
<dbReference type="Proteomes" id="UP000736672">
    <property type="component" value="Unassembled WGS sequence"/>
</dbReference>
<feature type="region of interest" description="Disordered" evidence="1">
    <location>
        <begin position="1"/>
        <end position="73"/>
    </location>
</feature>
<name>A0A9P9GTF8_FUSSL</name>
<sequence length="73" mass="7395">MYVVGAVGDTDKSAVGDVTGGLGLGGKSDETPETPNQTEEAKDQVAEVKTENQEGTSISLEGRDGPTGNKEAA</sequence>
<dbReference type="AlphaFoldDB" id="A0A9P9GTF8"/>
<reference evidence="2" key="1">
    <citation type="journal article" date="2021" name="Nat. Commun.">
        <title>Genetic determinants of endophytism in the Arabidopsis root mycobiome.</title>
        <authorList>
            <person name="Mesny F."/>
            <person name="Miyauchi S."/>
            <person name="Thiergart T."/>
            <person name="Pickel B."/>
            <person name="Atanasova L."/>
            <person name="Karlsson M."/>
            <person name="Huettel B."/>
            <person name="Barry K.W."/>
            <person name="Haridas S."/>
            <person name="Chen C."/>
            <person name="Bauer D."/>
            <person name="Andreopoulos W."/>
            <person name="Pangilinan J."/>
            <person name="LaButti K."/>
            <person name="Riley R."/>
            <person name="Lipzen A."/>
            <person name="Clum A."/>
            <person name="Drula E."/>
            <person name="Henrissat B."/>
            <person name="Kohler A."/>
            <person name="Grigoriev I.V."/>
            <person name="Martin F.M."/>
            <person name="Hacquard S."/>
        </authorList>
    </citation>
    <scope>NUCLEOTIDE SEQUENCE</scope>
    <source>
        <strain evidence="2">FSSC 5 MPI-SDFR-AT-0091</strain>
    </source>
</reference>
<proteinExistence type="predicted"/>
<keyword evidence="3" id="KW-1185">Reference proteome</keyword>
<evidence type="ECO:0000313" key="3">
    <source>
        <dbReference type="Proteomes" id="UP000736672"/>
    </source>
</evidence>
<dbReference type="EMBL" id="JAGTJS010000018">
    <property type="protein sequence ID" value="KAH7243847.1"/>
    <property type="molecule type" value="Genomic_DNA"/>
</dbReference>
<feature type="compositionally biased region" description="Basic and acidic residues" evidence="1">
    <location>
        <begin position="39"/>
        <end position="52"/>
    </location>
</feature>
<accession>A0A9P9GTF8</accession>
<organism evidence="2 3">
    <name type="scientific">Fusarium solani</name>
    <name type="common">Filamentous fungus</name>
    <dbReference type="NCBI Taxonomy" id="169388"/>
    <lineage>
        <taxon>Eukaryota</taxon>
        <taxon>Fungi</taxon>
        <taxon>Dikarya</taxon>
        <taxon>Ascomycota</taxon>
        <taxon>Pezizomycotina</taxon>
        <taxon>Sordariomycetes</taxon>
        <taxon>Hypocreomycetidae</taxon>
        <taxon>Hypocreales</taxon>
        <taxon>Nectriaceae</taxon>
        <taxon>Fusarium</taxon>
        <taxon>Fusarium solani species complex</taxon>
    </lineage>
</organism>
<protein>
    <submittedName>
        <fullName evidence="2">Uncharacterized protein</fullName>
    </submittedName>
</protein>
<gene>
    <name evidence="2" type="ORF">B0J15DRAFT_403842</name>
</gene>
<evidence type="ECO:0000313" key="2">
    <source>
        <dbReference type="EMBL" id="KAH7243847.1"/>
    </source>
</evidence>